<evidence type="ECO:0000256" key="1">
    <source>
        <dbReference type="SAM" id="SignalP"/>
    </source>
</evidence>
<accession>A0ABU1J321</accession>
<keyword evidence="1" id="KW-0732">Signal</keyword>
<evidence type="ECO:0000313" key="4">
    <source>
        <dbReference type="Proteomes" id="UP001185028"/>
    </source>
</evidence>
<evidence type="ECO:0000313" key="3">
    <source>
        <dbReference type="EMBL" id="MDR6245660.1"/>
    </source>
</evidence>
<evidence type="ECO:0000259" key="2">
    <source>
        <dbReference type="Pfam" id="PF07833"/>
    </source>
</evidence>
<dbReference type="Proteomes" id="UP001185028">
    <property type="component" value="Unassembled WGS sequence"/>
</dbReference>
<feature type="signal peptide" evidence="1">
    <location>
        <begin position="1"/>
        <end position="23"/>
    </location>
</feature>
<dbReference type="Pfam" id="PF07833">
    <property type="entry name" value="Cu_amine_oxidN1"/>
    <property type="match status" value="1"/>
</dbReference>
<dbReference type="SUPFAM" id="SSF55383">
    <property type="entry name" value="Copper amine oxidase, domain N"/>
    <property type="match status" value="1"/>
</dbReference>
<feature type="domain" description="Copper amine oxidase-like N-terminal" evidence="2">
    <location>
        <begin position="33"/>
        <end position="144"/>
    </location>
</feature>
<comment type="caution">
    <text evidence="3">The sequence shown here is derived from an EMBL/GenBank/DDBJ whole genome shotgun (WGS) entry which is preliminary data.</text>
</comment>
<dbReference type="InterPro" id="IPR012854">
    <property type="entry name" value="Cu_amine_oxidase-like_N"/>
</dbReference>
<dbReference type="Gene3D" id="3.30.457.10">
    <property type="entry name" value="Copper amine oxidase-like, N-terminal domain"/>
    <property type="match status" value="1"/>
</dbReference>
<organism evidence="3 4">
    <name type="scientific">Paenibacillus hunanensis</name>
    <dbReference type="NCBI Taxonomy" id="539262"/>
    <lineage>
        <taxon>Bacteria</taxon>
        <taxon>Bacillati</taxon>
        <taxon>Bacillota</taxon>
        <taxon>Bacilli</taxon>
        <taxon>Bacillales</taxon>
        <taxon>Paenibacillaceae</taxon>
        <taxon>Paenibacillus</taxon>
    </lineage>
</organism>
<dbReference type="InterPro" id="IPR036582">
    <property type="entry name" value="Mao_N_sf"/>
</dbReference>
<dbReference type="EMBL" id="JAVDQH010000016">
    <property type="protein sequence ID" value="MDR6245660.1"/>
    <property type="molecule type" value="Genomic_DNA"/>
</dbReference>
<keyword evidence="4" id="KW-1185">Reference proteome</keyword>
<gene>
    <name evidence="3" type="ORF">JOC58_003573</name>
</gene>
<proteinExistence type="predicted"/>
<reference evidence="3 4" key="1">
    <citation type="submission" date="2023-07" db="EMBL/GenBank/DDBJ databases">
        <title>Genomic Encyclopedia of Type Strains, Phase IV (KMG-IV): sequencing the most valuable type-strain genomes for metagenomic binning, comparative biology and taxonomic classification.</title>
        <authorList>
            <person name="Goeker M."/>
        </authorList>
    </citation>
    <scope>NUCLEOTIDE SEQUENCE [LARGE SCALE GENOMIC DNA]</scope>
    <source>
        <strain evidence="3 4">DSM 22170</strain>
    </source>
</reference>
<sequence length="173" mass="19009">MYRIIAKLILVAGITGGSSSAMAATPAAWEFKVNDKVISTSTTSPYRTEENVVMVPLRITSEQLGYRVHWNAKQQYISLDAPYQIISLKENTRDIHVANDFQAIPLAGDFTLDSQVVKKQGVTYVPATFFERLFNTVEIGQQSVTIAVSVAYTTDTNIPTNSSADNNSISVIE</sequence>
<name>A0ABU1J321_9BACL</name>
<protein>
    <recommendedName>
        <fullName evidence="2">Copper amine oxidase-like N-terminal domain-containing protein</fullName>
    </recommendedName>
</protein>
<feature type="chain" id="PRO_5045609273" description="Copper amine oxidase-like N-terminal domain-containing protein" evidence="1">
    <location>
        <begin position="24"/>
        <end position="173"/>
    </location>
</feature>
<dbReference type="RefSeq" id="WP_188777710.1">
    <property type="nucleotide sequence ID" value="NZ_BMMB01000011.1"/>
</dbReference>